<reference evidence="2 3" key="1">
    <citation type="submission" date="2019-06" db="EMBL/GenBank/DDBJ databases">
        <title>Whole genome shotgun sequence of Microbacterium liquefaciens NBRC 15037.</title>
        <authorList>
            <person name="Hosoyama A."/>
            <person name="Uohara A."/>
            <person name="Ohji S."/>
            <person name="Ichikawa N."/>
        </authorList>
    </citation>
    <scope>NUCLEOTIDE SEQUENCE [LARGE SCALE GENOMIC DNA]</scope>
    <source>
        <strain evidence="2 3">NBRC 15037</strain>
    </source>
</reference>
<proteinExistence type="predicted"/>
<evidence type="ECO:0000313" key="3">
    <source>
        <dbReference type="Proteomes" id="UP000317410"/>
    </source>
</evidence>
<dbReference type="InterPro" id="IPR036086">
    <property type="entry name" value="ParB/Sulfiredoxin_sf"/>
</dbReference>
<evidence type="ECO:0000259" key="1">
    <source>
        <dbReference type="SMART" id="SM00470"/>
    </source>
</evidence>
<feature type="domain" description="ParB-like N-terminal" evidence="1">
    <location>
        <begin position="12"/>
        <end position="103"/>
    </location>
</feature>
<dbReference type="GO" id="GO:0005694">
    <property type="term" value="C:chromosome"/>
    <property type="evidence" value="ECO:0007669"/>
    <property type="project" value="TreeGrafter"/>
</dbReference>
<sequence length="457" mass="49522">MTTATASAGVLEHIDPQSIDVATNVRTEAEATLDKEFLDSVSANGVIVPIVATRDENGIHVRYGQRRTLAAQHVGLSLVPVYIVDVNEADDAQRIVEQLVENEQRQALTDGDRIQAWKALELEGLTATAIAKRTGTKRAKITTGLTVAASDTGTRLIAEAGMTLDQAATLIEFEDDPDTVAKLTQVAAEQPGYFPVAVQRTRDERAAAQAREAGEQVEAAKGHRILSEAPAWDARTPYRLGDLRTSEGERVSEDEIQGKDGVAVYVRGDREGATRVSYYVDEPEKLGYTIVDDGMRGRGGPMTDEQKEERKQLIINNKEWDAAESVRREWLAGFLSRKTLPKAAGQVIARSLTAARHLVAGAMGHGNDLAADLLGVEPVTGYYVDRFADHLTAHPTKAGHVTLAIVLGGIESSTGRNTWRSPQAETAQYLQTLAGWGYTLSPVEQIAAMVESTDDQQ</sequence>
<comment type="caution">
    <text evidence="2">The sequence shown here is derived from an EMBL/GenBank/DDBJ whole genome shotgun (WGS) entry which is preliminary data.</text>
</comment>
<dbReference type="GO" id="GO:0007059">
    <property type="term" value="P:chromosome segregation"/>
    <property type="evidence" value="ECO:0007669"/>
    <property type="project" value="TreeGrafter"/>
</dbReference>
<dbReference type="Gene3D" id="3.90.1530.30">
    <property type="match status" value="1"/>
</dbReference>
<dbReference type="Gene3D" id="1.10.10.2830">
    <property type="match status" value="1"/>
</dbReference>
<dbReference type="EMBL" id="BJNQ01000024">
    <property type="protein sequence ID" value="GEC76697.1"/>
    <property type="molecule type" value="Genomic_DNA"/>
</dbReference>
<name>A0A4Y4BD28_MICMQ</name>
<organism evidence="2 3">
    <name type="scientific">Microbacterium maritypicum</name>
    <name type="common">Microbacterium liquefaciens</name>
    <dbReference type="NCBI Taxonomy" id="33918"/>
    <lineage>
        <taxon>Bacteria</taxon>
        <taxon>Bacillati</taxon>
        <taxon>Actinomycetota</taxon>
        <taxon>Actinomycetes</taxon>
        <taxon>Micrococcales</taxon>
        <taxon>Microbacteriaceae</taxon>
        <taxon>Microbacterium</taxon>
    </lineage>
</organism>
<gene>
    <name evidence="2" type="ORF">MLI01_28420</name>
</gene>
<dbReference type="SUPFAM" id="SSF110849">
    <property type="entry name" value="ParB/Sulfiredoxin"/>
    <property type="match status" value="1"/>
</dbReference>
<dbReference type="Pfam" id="PF02195">
    <property type="entry name" value="ParB_N"/>
    <property type="match status" value="1"/>
</dbReference>
<dbReference type="PANTHER" id="PTHR33375:SF1">
    <property type="entry name" value="CHROMOSOME-PARTITIONING PROTEIN PARB-RELATED"/>
    <property type="match status" value="1"/>
</dbReference>
<dbReference type="SMART" id="SM00470">
    <property type="entry name" value="ParB"/>
    <property type="match status" value="1"/>
</dbReference>
<evidence type="ECO:0000313" key="2">
    <source>
        <dbReference type="EMBL" id="GEC76697.1"/>
    </source>
</evidence>
<protein>
    <recommendedName>
        <fullName evidence="1">ParB-like N-terminal domain-containing protein</fullName>
    </recommendedName>
</protein>
<dbReference type="Proteomes" id="UP000317410">
    <property type="component" value="Unassembled WGS sequence"/>
</dbReference>
<dbReference type="RefSeq" id="WP_141387795.1">
    <property type="nucleotide sequence ID" value="NZ_BJNQ01000024.1"/>
</dbReference>
<dbReference type="AlphaFoldDB" id="A0A4Y4BD28"/>
<dbReference type="SUPFAM" id="SSF109709">
    <property type="entry name" value="KorB DNA-binding domain-like"/>
    <property type="match status" value="1"/>
</dbReference>
<dbReference type="InterPro" id="IPR003115">
    <property type="entry name" value="ParB_N"/>
</dbReference>
<accession>A0A4Y4BD28</accession>
<dbReference type="InterPro" id="IPR050336">
    <property type="entry name" value="Chromosome_partition/occlusion"/>
</dbReference>
<dbReference type="PANTHER" id="PTHR33375">
    <property type="entry name" value="CHROMOSOME-PARTITIONING PROTEIN PARB-RELATED"/>
    <property type="match status" value="1"/>
</dbReference>